<dbReference type="InterPro" id="IPR022385">
    <property type="entry name" value="Rhs_assc_core"/>
</dbReference>
<evidence type="ECO:0000256" key="1">
    <source>
        <dbReference type="ARBA" id="ARBA00022737"/>
    </source>
</evidence>
<dbReference type="Pfam" id="PF20148">
    <property type="entry name" value="DUF6531"/>
    <property type="match status" value="1"/>
</dbReference>
<dbReference type="InterPro" id="IPR056823">
    <property type="entry name" value="TEN-like_YD-shell"/>
</dbReference>
<dbReference type="InterPro" id="IPR006530">
    <property type="entry name" value="YD"/>
</dbReference>
<proteinExistence type="predicted"/>
<dbReference type="Pfam" id="PF25023">
    <property type="entry name" value="TEN_YD-shell"/>
    <property type="match status" value="2"/>
</dbReference>
<evidence type="ECO:0000259" key="4">
    <source>
        <dbReference type="Pfam" id="PF25023"/>
    </source>
</evidence>
<dbReference type="InterPro" id="IPR050708">
    <property type="entry name" value="T6SS_VgrG/RHS"/>
</dbReference>
<dbReference type="InterPro" id="IPR031325">
    <property type="entry name" value="RHS_repeat"/>
</dbReference>
<evidence type="ECO:0000256" key="2">
    <source>
        <dbReference type="SAM" id="SignalP"/>
    </source>
</evidence>
<keyword evidence="2" id="KW-0732">Signal</keyword>
<dbReference type="PANTHER" id="PTHR32305:SF15">
    <property type="entry name" value="PROTEIN RHSA-RELATED"/>
    <property type="match status" value="1"/>
</dbReference>
<name>A0A0S1AV72_9GAMM</name>
<dbReference type="PATRIC" id="fig|128780.6.peg.226"/>
<protein>
    <submittedName>
        <fullName evidence="5">Type IV secretion protein Rhs</fullName>
    </submittedName>
</protein>
<dbReference type="Pfam" id="PF05593">
    <property type="entry name" value="RHS_repeat"/>
    <property type="match status" value="2"/>
</dbReference>
<dbReference type="NCBIfam" id="TIGR03696">
    <property type="entry name" value="Rhs_assc_core"/>
    <property type="match status" value="1"/>
</dbReference>
<dbReference type="KEGG" id="sacz:AOT14_02230"/>
<keyword evidence="6" id="KW-1185">Reference proteome</keyword>
<dbReference type="NCBIfam" id="TIGR01643">
    <property type="entry name" value="YD_repeat_2x"/>
    <property type="match status" value="7"/>
</dbReference>
<evidence type="ECO:0000313" key="5">
    <source>
        <dbReference type="EMBL" id="ALJ26684.1"/>
    </source>
</evidence>
<reference evidence="5 6" key="1">
    <citation type="journal article" date="2015" name="Genome Announc.">
        <title>Complete Genome Sequencing of Stenotrophomonas acidaminiphila ZAC14D2_NAIMI4_2, a Multidrug-Resistant Strain Isolated from Sediments of a Polluted River in Mexico, Uncovers New Antibiotic Resistance Genes and a Novel Class-II Lasso Peptide Biosynthesis Gene Cluster.</title>
        <authorList>
            <person name="Vinuesa P."/>
            <person name="Ochoa-Sanchez L.E."/>
        </authorList>
    </citation>
    <scope>NUCLEOTIDE SEQUENCE [LARGE SCALE GENOMIC DNA]</scope>
    <source>
        <strain evidence="5 6">ZAC14D2_NAIMI4_2</strain>
    </source>
</reference>
<dbReference type="Proteomes" id="UP000061010">
    <property type="component" value="Chromosome"/>
</dbReference>
<dbReference type="InterPro" id="IPR045351">
    <property type="entry name" value="DUF6531"/>
</dbReference>
<feature type="signal peptide" evidence="2">
    <location>
        <begin position="1"/>
        <end position="29"/>
    </location>
</feature>
<accession>A0A0S1AV72</accession>
<gene>
    <name evidence="5" type="ORF">AOT14_02230</name>
</gene>
<keyword evidence="1" id="KW-0677">Repeat</keyword>
<feature type="domain" description="Teneurin-like YD-shell" evidence="4">
    <location>
        <begin position="841"/>
        <end position="1012"/>
    </location>
</feature>
<feature type="domain" description="DUF6531" evidence="3">
    <location>
        <begin position="283"/>
        <end position="349"/>
    </location>
</feature>
<sequence precursor="true">MDRWRVLPTTVYNVLAILAMAMTVPTAQAQNSSLITDDTGGVTPPAIYCPSTGGGCFTSREAAVSAMRAATPHVGHLLVPAPRDPGSPTIFFHVPDQAPASYGASLYGIDHDGVIGGDGYCPQSLATQDRPTDWGGNYCYDEAEMFDGFIARPKSCGWHSCSYRDYAIFGEYAMPYSSISTAQYIRWVTPTTYIRVNTAQEGWIQHSIHDKYIQYLEDDHTDGSTRVRTARMMKIQRFACPEGMLPIATTDITLNPRLCRSSIKPHIRVTTLRQAKSCAVNAHPCHPSSGDKSRAETDFTFAGRPFVRHYHSLRETSPRGFRMGEGWTHSFASQMLSPNSQSMLVTSDGYWAPYIPLNSQHRMVPSLDNASLDAMPDGSWNLTESNGDISTFVGFRLTRVRTPGAPERDVALEYSATGQLLRLIDGSGRAVNFTYDLSSLLTQVTLPDGTYFTYQYDANENLVRVVSSSGTDKQYHYGEPGLATNGDRGLLTGITYEDGIRYASFGYDIHGRVLASTLHGDMGELTETTRILYNAADSAQVTLSSGQVRTYTYTGDFYRKPITVSDTGGTTSYTYNGYSQIASRTDKRGAITRYGYTNWRMTSLTSAFGTSSQRTVETDWNTSVNLPSERRVRNASNALVKKTNWTYNAHGQVLSNTQTDPAGTAVRTTAMTYCEQTDVAAGACPRVGLLLSTDGPRTDVADITSYLYYASDDAACATAPTTCSHRKGDLWKIVDAEGHVSEILAYDGAGRPILVKDANDVITEFRHDELGRLVLRRVHGDGNSQDRTTHVAYWPTGPVKMVTQPDGSYTRYHYDNAQRLVGIEDGAGNSINYTLDNAGNRIKEDTHDIGGALKRTLARVYDQLGRLLSQTDAYGNATDHTYDANGNTVVLTDALGRSTSSAYDPLDRLVMTLQDVGGIEAQTRFAYDAQDNLTKVTDPKGLHTHYTYDGFGDLLLLDSPDTGTTQYQHDSAGNLIHRIDARNSLQSYTYDALNRLTQITGPERQYFYDSNNSTLCPANERSNKSRLSGFDDPSGSTRYCHNRFGDLTRKIQTIDGKVFTTKYGYDAYGRSTTLTYPDGAVLDAVFNTNGQIAELGITPAGGIRQVVLTGVTYAPFGPATGWQYGNGRSLLRPFNLNYQPDAVHDANMGGLSLAYVFDAAGNLTLLQDGAKTQNIAQYGYDALNRLSQVMDGPTGALIETYSYDETGNRLSVINAGSTIAYNYPSSSHRLEDVGGAARTHDAAGNTTEISDISRQYIYDISGRMTQVISGGVALRNYKYDAKGQQTVSYIDTERTYFVYDEIGNLLGGYARDGNARQQIIWFGGMPVGLLQGSGADQRLHYIEPDHLGTPRVIVDGLRDVAIWTWSAAGEAFGMTQPNQDADNDGVLFDFDLRYPGQRHDAATGLSYNYFRDYDPATGRYVQSDPIGLMAGVSTYSYVSGSPLIWADMYGLLQWSLLPVQWSSGTTTGTLTRTYPGAPQSVFREDTLARTTIDWTVGATCSCTSGGFSLNEFQVSLTPIVLLRQRYDTPAIRSSTRRDELDHVRDLNNWANGAKSAVEMFEDAFKNQTFPTEQACLVAARAAMQSHLSSSIYPAIDASRQRWDVSGKHRLIIP</sequence>
<dbReference type="OrthoDB" id="9816400at2"/>
<dbReference type="PANTHER" id="PTHR32305">
    <property type="match status" value="1"/>
</dbReference>
<evidence type="ECO:0000259" key="3">
    <source>
        <dbReference type="Pfam" id="PF20148"/>
    </source>
</evidence>
<feature type="chain" id="PRO_5006588345" evidence="2">
    <location>
        <begin position="30"/>
        <end position="1613"/>
    </location>
</feature>
<dbReference type="EMBL" id="CP012900">
    <property type="protein sequence ID" value="ALJ26684.1"/>
    <property type="molecule type" value="Genomic_DNA"/>
</dbReference>
<dbReference type="Gene3D" id="2.180.10.10">
    <property type="entry name" value="RHS repeat-associated core"/>
    <property type="match status" value="3"/>
</dbReference>
<evidence type="ECO:0000313" key="6">
    <source>
        <dbReference type="Proteomes" id="UP000061010"/>
    </source>
</evidence>
<organism evidence="5 6">
    <name type="scientific">Stenotrophomonas acidaminiphila</name>
    <dbReference type="NCBI Taxonomy" id="128780"/>
    <lineage>
        <taxon>Bacteria</taxon>
        <taxon>Pseudomonadati</taxon>
        <taxon>Pseudomonadota</taxon>
        <taxon>Gammaproteobacteria</taxon>
        <taxon>Lysobacterales</taxon>
        <taxon>Lysobacteraceae</taxon>
        <taxon>Stenotrophomonas</taxon>
    </lineage>
</organism>
<feature type="domain" description="Teneurin-like YD-shell" evidence="4">
    <location>
        <begin position="1152"/>
        <end position="1424"/>
    </location>
</feature>